<dbReference type="InterPro" id="IPR012347">
    <property type="entry name" value="Ferritin-like"/>
</dbReference>
<organism evidence="4 5">
    <name type="scientific">Dialister hominis</name>
    <dbReference type="NCBI Taxonomy" id="2582419"/>
    <lineage>
        <taxon>Bacteria</taxon>
        <taxon>Bacillati</taxon>
        <taxon>Bacillota</taxon>
        <taxon>Negativicutes</taxon>
        <taxon>Veillonellales</taxon>
        <taxon>Veillonellaceae</taxon>
        <taxon>Dialister</taxon>
    </lineage>
</organism>
<dbReference type="GO" id="GO:0003677">
    <property type="term" value="F:DNA binding"/>
    <property type="evidence" value="ECO:0007669"/>
    <property type="project" value="UniProtKB-KW"/>
</dbReference>
<dbReference type="PANTHER" id="PTHR42932">
    <property type="entry name" value="GENERAL STRESS PROTEIN 20U"/>
    <property type="match status" value="1"/>
</dbReference>
<keyword evidence="5" id="KW-1185">Reference proteome</keyword>
<protein>
    <submittedName>
        <fullName evidence="4">Metalloregulation DNA-binding stress protein</fullName>
    </submittedName>
</protein>
<dbReference type="GeneID" id="92717355"/>
<accession>A0A8D4UWG1</accession>
<dbReference type="EMBL" id="AP019697">
    <property type="protein sequence ID" value="BBK26232.1"/>
    <property type="molecule type" value="Genomic_DNA"/>
</dbReference>
<dbReference type="Gene3D" id="1.20.1260.10">
    <property type="match status" value="1"/>
</dbReference>
<dbReference type="KEGG" id="dho:Dia5BBH33_21670"/>
<dbReference type="RefSeq" id="WP_108850933.1">
    <property type="nucleotide sequence ID" value="NZ_AP019697.1"/>
</dbReference>
<dbReference type="SUPFAM" id="SSF47240">
    <property type="entry name" value="Ferritin-like"/>
    <property type="match status" value="1"/>
</dbReference>
<sequence>MEKKLNHLLADLVVEYHKLQSFHWYLKGYHFFDDHAKLEEYYDAIAEAVDTVAEDMLMLGFKPESTMKGFLSISSIEEAKNQEVTSVEAYEAVLADFKYLLDEVKGVKAAADESGDYLTSTKMDDYIEFFSKAIWMVGQEVR</sequence>
<reference evidence="5" key="1">
    <citation type="submission" date="2019-05" db="EMBL/GenBank/DDBJ databases">
        <title>Complete genome sequencing of Dialister sp. strain 5BBH33.</title>
        <authorList>
            <person name="Sakamoto M."/>
            <person name="Murakami T."/>
            <person name="Mori H."/>
        </authorList>
    </citation>
    <scope>NUCLEOTIDE SEQUENCE [LARGE SCALE GENOMIC DNA]</scope>
    <source>
        <strain evidence="5">5BBH33</strain>
    </source>
</reference>
<comment type="similarity">
    <text evidence="1 2">Belongs to the Dps family.</text>
</comment>
<evidence type="ECO:0000313" key="5">
    <source>
        <dbReference type="Proteomes" id="UP000320585"/>
    </source>
</evidence>
<dbReference type="OrthoDB" id="9797023at2"/>
<evidence type="ECO:0000256" key="1">
    <source>
        <dbReference type="ARBA" id="ARBA00009497"/>
    </source>
</evidence>
<evidence type="ECO:0000259" key="3">
    <source>
        <dbReference type="Pfam" id="PF00210"/>
    </source>
</evidence>
<dbReference type="Proteomes" id="UP000320585">
    <property type="component" value="Chromosome"/>
</dbReference>
<dbReference type="GO" id="GO:0008199">
    <property type="term" value="F:ferric iron binding"/>
    <property type="evidence" value="ECO:0007669"/>
    <property type="project" value="InterPro"/>
</dbReference>
<keyword evidence="4" id="KW-0238">DNA-binding</keyword>
<evidence type="ECO:0000256" key="2">
    <source>
        <dbReference type="RuleBase" id="RU003875"/>
    </source>
</evidence>
<dbReference type="InterPro" id="IPR009078">
    <property type="entry name" value="Ferritin-like_SF"/>
</dbReference>
<dbReference type="InterPro" id="IPR002177">
    <property type="entry name" value="DPS_DNA-bd"/>
</dbReference>
<dbReference type="InterPro" id="IPR008331">
    <property type="entry name" value="Ferritin_DPS_dom"/>
</dbReference>
<dbReference type="PRINTS" id="PR01346">
    <property type="entry name" value="HELNAPAPROT"/>
</dbReference>
<dbReference type="PIRSF" id="PIRSF005900">
    <property type="entry name" value="Dps"/>
    <property type="match status" value="1"/>
</dbReference>
<dbReference type="Pfam" id="PF00210">
    <property type="entry name" value="Ferritin"/>
    <property type="match status" value="1"/>
</dbReference>
<feature type="domain" description="Ferritin/DPS" evidence="3">
    <location>
        <begin position="3"/>
        <end position="139"/>
    </location>
</feature>
<dbReference type="CDD" id="cd01043">
    <property type="entry name" value="DPS"/>
    <property type="match status" value="1"/>
</dbReference>
<gene>
    <name evidence="4" type="primary">mrgA_1</name>
    <name evidence="4" type="ORF">Dia5BBH33_21670</name>
</gene>
<dbReference type="AlphaFoldDB" id="A0A8D4UWG1"/>
<evidence type="ECO:0000313" key="4">
    <source>
        <dbReference type="EMBL" id="BBK26232.1"/>
    </source>
</evidence>
<proteinExistence type="inferred from homology"/>
<dbReference type="PANTHER" id="PTHR42932:SF1">
    <property type="entry name" value="GENERAL STRESS PROTEIN 20U"/>
    <property type="match status" value="1"/>
</dbReference>
<name>A0A8D4UWG1_9FIRM</name>